<dbReference type="PROSITE" id="PS51257">
    <property type="entry name" value="PROKAR_LIPOPROTEIN"/>
    <property type="match status" value="1"/>
</dbReference>
<gene>
    <name evidence="9" type="ORF">ACFQ5P_17255</name>
</gene>
<dbReference type="EMBL" id="JBHTOQ010000038">
    <property type="protein sequence ID" value="MFD1483048.1"/>
    <property type="molecule type" value="Genomic_DNA"/>
</dbReference>
<accession>A0ABW4E126</accession>
<dbReference type="Proteomes" id="UP001597302">
    <property type="component" value="Unassembled WGS sequence"/>
</dbReference>
<keyword evidence="3 6" id="KW-0378">Hydrolase</keyword>
<comment type="caution">
    <text evidence="9">The sequence shown here is derived from an EMBL/GenBank/DDBJ whole genome shotgun (WGS) entry which is preliminary data.</text>
</comment>
<evidence type="ECO:0000313" key="10">
    <source>
        <dbReference type="Proteomes" id="UP001597302"/>
    </source>
</evidence>
<feature type="chain" id="PRO_5045222008" evidence="7">
    <location>
        <begin position="31"/>
        <end position="259"/>
    </location>
</feature>
<evidence type="ECO:0000256" key="7">
    <source>
        <dbReference type="SAM" id="SignalP"/>
    </source>
</evidence>
<comment type="similarity">
    <text evidence="6">Belongs to the peptidase M48 family.</text>
</comment>
<feature type="domain" description="Peptidase M48" evidence="8">
    <location>
        <begin position="102"/>
        <end position="248"/>
    </location>
</feature>
<evidence type="ECO:0000313" key="9">
    <source>
        <dbReference type="EMBL" id="MFD1483048.1"/>
    </source>
</evidence>
<keyword evidence="7" id="KW-0732">Signal</keyword>
<dbReference type="GO" id="GO:0008237">
    <property type="term" value="F:metallopeptidase activity"/>
    <property type="evidence" value="ECO:0007669"/>
    <property type="project" value="UniProtKB-KW"/>
</dbReference>
<dbReference type="InterPro" id="IPR001915">
    <property type="entry name" value="Peptidase_M48"/>
</dbReference>
<evidence type="ECO:0000256" key="2">
    <source>
        <dbReference type="ARBA" id="ARBA00022723"/>
    </source>
</evidence>
<evidence type="ECO:0000256" key="6">
    <source>
        <dbReference type="RuleBase" id="RU003983"/>
    </source>
</evidence>
<proteinExistence type="inferred from homology"/>
<protein>
    <submittedName>
        <fullName evidence="9">M48 family metalloprotease</fullName>
        <ecNumber evidence="9">3.4.24.-</ecNumber>
    </submittedName>
</protein>
<evidence type="ECO:0000256" key="3">
    <source>
        <dbReference type="ARBA" id="ARBA00022801"/>
    </source>
</evidence>
<dbReference type="EC" id="3.4.24.-" evidence="9"/>
<dbReference type="Pfam" id="PF01435">
    <property type="entry name" value="Peptidase_M48"/>
    <property type="match status" value="1"/>
</dbReference>
<comment type="cofactor">
    <cofactor evidence="6">
        <name>Zn(2+)</name>
        <dbReference type="ChEBI" id="CHEBI:29105"/>
    </cofactor>
    <text evidence="6">Binds 1 zinc ion per subunit.</text>
</comment>
<dbReference type="RefSeq" id="WP_242679600.1">
    <property type="nucleotide sequence ID" value="NZ_CBCSAJ010000023.1"/>
</dbReference>
<keyword evidence="10" id="KW-1185">Reference proteome</keyword>
<dbReference type="Gene3D" id="3.30.2010.10">
    <property type="entry name" value="Metalloproteases ('zincins'), catalytic domain"/>
    <property type="match status" value="1"/>
</dbReference>
<dbReference type="InterPro" id="IPR051156">
    <property type="entry name" value="Mito/Outer_Membr_Metalloprot"/>
</dbReference>
<evidence type="ECO:0000256" key="5">
    <source>
        <dbReference type="ARBA" id="ARBA00023049"/>
    </source>
</evidence>
<dbReference type="PANTHER" id="PTHR22726:SF1">
    <property type="entry name" value="METALLOENDOPEPTIDASE OMA1, MITOCHONDRIAL"/>
    <property type="match status" value="1"/>
</dbReference>
<name>A0ABW4E126_9RHOB</name>
<keyword evidence="5 6" id="KW-0482">Metalloprotease</keyword>
<feature type="signal peptide" evidence="7">
    <location>
        <begin position="1"/>
        <end position="30"/>
    </location>
</feature>
<organism evidence="9 10">
    <name type="scientific">Paracoccus nototheniae</name>
    <dbReference type="NCBI Taxonomy" id="2489002"/>
    <lineage>
        <taxon>Bacteria</taxon>
        <taxon>Pseudomonadati</taxon>
        <taxon>Pseudomonadota</taxon>
        <taxon>Alphaproteobacteria</taxon>
        <taxon>Rhodobacterales</taxon>
        <taxon>Paracoccaceae</taxon>
        <taxon>Paracoccus</taxon>
    </lineage>
</organism>
<evidence type="ECO:0000256" key="1">
    <source>
        <dbReference type="ARBA" id="ARBA00022670"/>
    </source>
</evidence>
<evidence type="ECO:0000256" key="4">
    <source>
        <dbReference type="ARBA" id="ARBA00022833"/>
    </source>
</evidence>
<sequence>MGKMMARGWLAGMVAAALAVAGCAPMPAPATGPYADAPAQRQQVALPAPSAPHAATPDGAARSFVQVMRRMEPAVRQECLNRRTRPISCDFIFVVDDRPGLEPNAFQTVDRNGRPVVGFTLSLIAQTQNPDEIAFVVGHESAHHILNHLDRKSGAASAAAVVLGSLASAYGGDSTAIERAQEIGASVGARYYSKEWELEADYLGAIITLNAGFDPINGSGLFQRIPDPGNHVLGTHPARAQRLAQVRRAVGDVQAGRIR</sequence>
<reference evidence="10" key="1">
    <citation type="journal article" date="2019" name="Int. J. Syst. Evol. Microbiol.">
        <title>The Global Catalogue of Microorganisms (GCM) 10K type strain sequencing project: providing services to taxonomists for standard genome sequencing and annotation.</title>
        <authorList>
            <consortium name="The Broad Institute Genomics Platform"/>
            <consortium name="The Broad Institute Genome Sequencing Center for Infectious Disease"/>
            <person name="Wu L."/>
            <person name="Ma J."/>
        </authorList>
    </citation>
    <scope>NUCLEOTIDE SEQUENCE [LARGE SCALE GENOMIC DNA]</scope>
    <source>
        <strain evidence="10">CCM 8875</strain>
    </source>
</reference>
<keyword evidence="4 6" id="KW-0862">Zinc</keyword>
<keyword evidence="1 6" id="KW-0645">Protease</keyword>
<dbReference type="PANTHER" id="PTHR22726">
    <property type="entry name" value="METALLOENDOPEPTIDASE OMA1"/>
    <property type="match status" value="1"/>
</dbReference>
<evidence type="ECO:0000259" key="8">
    <source>
        <dbReference type="Pfam" id="PF01435"/>
    </source>
</evidence>
<keyword evidence="2" id="KW-0479">Metal-binding</keyword>